<feature type="transmembrane region" description="Helical" evidence="1">
    <location>
        <begin position="65"/>
        <end position="91"/>
    </location>
</feature>
<protein>
    <submittedName>
        <fullName evidence="2">Uncharacterized protein</fullName>
    </submittedName>
</protein>
<feature type="transmembrane region" description="Helical" evidence="1">
    <location>
        <begin position="32"/>
        <end position="53"/>
    </location>
</feature>
<dbReference type="RefSeq" id="WP_347370019.1">
    <property type="nucleotide sequence ID" value="NZ_JBDOJC010000001.1"/>
</dbReference>
<evidence type="ECO:0000313" key="3">
    <source>
        <dbReference type="Proteomes" id="UP001455709"/>
    </source>
</evidence>
<reference evidence="2 3" key="1">
    <citation type="submission" date="2024-05" db="EMBL/GenBank/DDBJ databases">
        <authorList>
            <person name="De Oliveira J.P."/>
            <person name="Noriler S.A."/>
            <person name="De Oliveira A.G."/>
            <person name="Sipoli D.S."/>
        </authorList>
    </citation>
    <scope>NUCLEOTIDE SEQUENCE [LARGE SCALE GENOMIC DNA]</scope>
    <source>
        <strain evidence="2 3">LABIM189</strain>
    </source>
</reference>
<accession>A0ABV0F8Y7</accession>
<comment type="caution">
    <text evidence="2">The sequence shown here is derived from an EMBL/GenBank/DDBJ whole genome shotgun (WGS) entry which is preliminary data.</text>
</comment>
<dbReference type="Proteomes" id="UP001455709">
    <property type="component" value="Unassembled WGS sequence"/>
</dbReference>
<sequence length="101" mass="11450">MAFDIKWIFLPQLIYFIFMVVFYQQRQTKMDFFVYLGLPVALLASALLVYVIASIAGDWDMAGVYIPFSLALMGGICLVSGVVFISLNWGLRKMRGKRLNG</sequence>
<keyword evidence="1" id="KW-1133">Transmembrane helix</keyword>
<dbReference type="EMBL" id="JBDOJC010000001">
    <property type="protein sequence ID" value="MEO2216557.1"/>
    <property type="molecule type" value="Genomic_DNA"/>
</dbReference>
<keyword evidence="1" id="KW-0472">Membrane</keyword>
<name>A0ABV0F8Y7_9NEIS</name>
<gene>
    <name evidence="2" type="ORF">ABGV49_05745</name>
</gene>
<evidence type="ECO:0000313" key="2">
    <source>
        <dbReference type="EMBL" id="MEO2216557.1"/>
    </source>
</evidence>
<feature type="transmembrane region" description="Helical" evidence="1">
    <location>
        <begin position="6"/>
        <end position="23"/>
    </location>
</feature>
<keyword evidence="3" id="KW-1185">Reference proteome</keyword>
<proteinExistence type="predicted"/>
<keyword evidence="1" id="KW-0812">Transmembrane</keyword>
<evidence type="ECO:0000256" key="1">
    <source>
        <dbReference type="SAM" id="Phobius"/>
    </source>
</evidence>
<organism evidence="2 3">
    <name type="scientific">Chromobacterium vaccinii</name>
    <dbReference type="NCBI Taxonomy" id="1108595"/>
    <lineage>
        <taxon>Bacteria</taxon>
        <taxon>Pseudomonadati</taxon>
        <taxon>Pseudomonadota</taxon>
        <taxon>Betaproteobacteria</taxon>
        <taxon>Neisseriales</taxon>
        <taxon>Chromobacteriaceae</taxon>
        <taxon>Chromobacterium</taxon>
    </lineage>
</organism>